<comment type="caution">
    <text evidence="5">The sequence shown here is derived from an EMBL/GenBank/DDBJ whole genome shotgun (WGS) entry which is preliminary data.</text>
</comment>
<accession>A0A9N8P1U8</accession>
<dbReference type="SMART" id="SM00342">
    <property type="entry name" value="HTH_ARAC"/>
    <property type="match status" value="1"/>
</dbReference>
<keyword evidence="3" id="KW-0804">Transcription</keyword>
<dbReference type="SUPFAM" id="SSF46689">
    <property type="entry name" value="Homeodomain-like"/>
    <property type="match status" value="1"/>
</dbReference>
<evidence type="ECO:0000256" key="1">
    <source>
        <dbReference type="ARBA" id="ARBA00023015"/>
    </source>
</evidence>
<keyword evidence="2" id="KW-0238">DNA-binding</keyword>
<dbReference type="Gene3D" id="1.10.10.60">
    <property type="entry name" value="Homeodomain-like"/>
    <property type="match status" value="1"/>
</dbReference>
<reference evidence="5 6" key="1">
    <citation type="submission" date="2020-06" db="EMBL/GenBank/DDBJ databases">
        <authorList>
            <person name="Criscuolo A."/>
        </authorList>
    </citation>
    <scope>NUCLEOTIDE SEQUENCE [LARGE SCALE GENOMIC DNA]</scope>
    <source>
        <strain evidence="5">PXU-55</strain>
    </source>
</reference>
<dbReference type="PANTHER" id="PTHR43280">
    <property type="entry name" value="ARAC-FAMILY TRANSCRIPTIONAL REGULATOR"/>
    <property type="match status" value="1"/>
</dbReference>
<keyword evidence="1" id="KW-0805">Transcription regulation</keyword>
<proteinExistence type="predicted"/>
<evidence type="ECO:0000256" key="2">
    <source>
        <dbReference type="ARBA" id="ARBA00023125"/>
    </source>
</evidence>
<dbReference type="InterPro" id="IPR018060">
    <property type="entry name" value="HTH_AraC"/>
</dbReference>
<dbReference type="Proteomes" id="UP000533639">
    <property type="component" value="Unassembled WGS sequence"/>
</dbReference>
<gene>
    <name evidence="5" type="ORF">FLAPXU55_02112</name>
</gene>
<dbReference type="EMBL" id="CAIJDE010000040">
    <property type="protein sequence ID" value="CAC9974415.1"/>
    <property type="molecule type" value="Genomic_DNA"/>
</dbReference>
<evidence type="ECO:0000259" key="4">
    <source>
        <dbReference type="PROSITE" id="PS01124"/>
    </source>
</evidence>
<protein>
    <submittedName>
        <fullName evidence="5">AraC family transcriptional regulator</fullName>
    </submittedName>
</protein>
<feature type="domain" description="HTH araC/xylS-type" evidence="4">
    <location>
        <begin position="189"/>
        <end position="287"/>
    </location>
</feature>
<dbReference type="GO" id="GO:0043565">
    <property type="term" value="F:sequence-specific DNA binding"/>
    <property type="evidence" value="ECO:0007669"/>
    <property type="project" value="InterPro"/>
</dbReference>
<dbReference type="Pfam" id="PF12833">
    <property type="entry name" value="HTH_18"/>
    <property type="match status" value="1"/>
</dbReference>
<evidence type="ECO:0000313" key="6">
    <source>
        <dbReference type="Proteomes" id="UP000533639"/>
    </source>
</evidence>
<dbReference type="PANTHER" id="PTHR43280:SF32">
    <property type="entry name" value="TRANSCRIPTIONAL REGULATORY PROTEIN"/>
    <property type="match status" value="1"/>
</dbReference>
<evidence type="ECO:0000313" key="5">
    <source>
        <dbReference type="EMBL" id="CAC9974415.1"/>
    </source>
</evidence>
<organism evidence="5 6">
    <name type="scientific">Flavobacterium panici</name>
    <dbReference type="NCBI Taxonomy" id="2654843"/>
    <lineage>
        <taxon>Bacteria</taxon>
        <taxon>Pseudomonadati</taxon>
        <taxon>Bacteroidota</taxon>
        <taxon>Flavobacteriia</taxon>
        <taxon>Flavobacteriales</taxon>
        <taxon>Flavobacteriaceae</taxon>
        <taxon>Flavobacterium</taxon>
    </lineage>
</organism>
<keyword evidence="6" id="KW-1185">Reference proteome</keyword>
<dbReference type="PROSITE" id="PS01124">
    <property type="entry name" value="HTH_ARAC_FAMILY_2"/>
    <property type="match status" value="1"/>
</dbReference>
<dbReference type="InterPro" id="IPR009057">
    <property type="entry name" value="Homeodomain-like_sf"/>
</dbReference>
<sequence length="295" mass="34118">MIRDLINIDIKKLPISGLSVHIIKRYEVRTNISEAFAVPNFSLLLIKSGKFKIQLQDITQQMKERDLLVIPSNSYCTMVEVRGKLQLYLISFSTDYAIRNGLKKELIESFYFVIGLKAVKIGLEEKEFLVLSLIYKLIYFVNKDAKHGSQELDLQKIGFTLLLYELRLIYTKYTSEHIQQFSQKENLIVRFFNILSIHYKKQHNAKFYAGALFVTPGHLNKVVKQITGKSIKRLIVQTIITEAEILLDDLHLTITEIADELEFPSANSFSVFFKKHSSISPSQYRLNAAEKFKTQ</sequence>
<dbReference type="GO" id="GO:0003700">
    <property type="term" value="F:DNA-binding transcription factor activity"/>
    <property type="evidence" value="ECO:0007669"/>
    <property type="project" value="InterPro"/>
</dbReference>
<evidence type="ECO:0000256" key="3">
    <source>
        <dbReference type="ARBA" id="ARBA00023163"/>
    </source>
</evidence>
<dbReference type="AlphaFoldDB" id="A0A9N8P1U8"/>
<name>A0A9N8P1U8_9FLAO</name>
<dbReference type="RefSeq" id="WP_180857627.1">
    <property type="nucleotide sequence ID" value="NZ_CAIJDE010000040.1"/>
</dbReference>